<feature type="transmembrane region" description="Helical" evidence="5">
    <location>
        <begin position="44"/>
        <end position="60"/>
    </location>
</feature>
<keyword evidence="7" id="KW-1185">Reference proteome</keyword>
<comment type="subcellular location">
    <subcellularLocation>
        <location evidence="1">Membrane</location>
        <topology evidence="1">Multi-pass membrane protein</topology>
    </subcellularLocation>
</comment>
<dbReference type="EMBL" id="JACIJI010000001">
    <property type="protein sequence ID" value="MBB5717981.1"/>
    <property type="molecule type" value="Genomic_DNA"/>
</dbReference>
<proteinExistence type="predicted"/>
<dbReference type="Proteomes" id="UP000554342">
    <property type="component" value="Unassembled WGS sequence"/>
</dbReference>
<evidence type="ECO:0000256" key="4">
    <source>
        <dbReference type="ARBA" id="ARBA00023136"/>
    </source>
</evidence>
<evidence type="ECO:0000313" key="7">
    <source>
        <dbReference type="Proteomes" id="UP000554342"/>
    </source>
</evidence>
<feature type="transmembrane region" description="Helical" evidence="5">
    <location>
        <begin position="67"/>
        <end position="86"/>
    </location>
</feature>
<comment type="caution">
    <text evidence="6">The sequence shown here is derived from an EMBL/GenBank/DDBJ whole genome shotgun (WGS) entry which is preliminary data.</text>
</comment>
<dbReference type="PIRSF" id="PIRSF033913">
    <property type="entry name" value="S-S_format_DsbB"/>
    <property type="match status" value="1"/>
</dbReference>
<evidence type="ECO:0000256" key="5">
    <source>
        <dbReference type="SAM" id="Phobius"/>
    </source>
</evidence>
<dbReference type="GO" id="GO:0016020">
    <property type="term" value="C:membrane"/>
    <property type="evidence" value="ECO:0007669"/>
    <property type="project" value="UniProtKB-SubCell"/>
</dbReference>
<dbReference type="RefSeq" id="WP_184001680.1">
    <property type="nucleotide sequence ID" value="NZ_BAABIF010000004.1"/>
</dbReference>
<feature type="transmembrane region" description="Helical" evidence="5">
    <location>
        <begin position="137"/>
        <end position="157"/>
    </location>
</feature>
<dbReference type="GO" id="GO:0006457">
    <property type="term" value="P:protein folding"/>
    <property type="evidence" value="ECO:0007669"/>
    <property type="project" value="InterPro"/>
</dbReference>
<dbReference type="InterPro" id="IPR003752">
    <property type="entry name" value="DiS_bond_form_DsbB/BdbC"/>
</dbReference>
<name>A0A840YW84_9SPHN</name>
<evidence type="ECO:0000256" key="2">
    <source>
        <dbReference type="ARBA" id="ARBA00022692"/>
    </source>
</evidence>
<evidence type="ECO:0000256" key="3">
    <source>
        <dbReference type="ARBA" id="ARBA00022989"/>
    </source>
</evidence>
<dbReference type="InterPro" id="IPR023380">
    <property type="entry name" value="DsbB-like_sf"/>
</dbReference>
<gene>
    <name evidence="6" type="ORF">FHR23_000888</name>
</gene>
<keyword evidence="3 5" id="KW-1133">Transmembrane helix</keyword>
<feature type="transmembrane region" description="Helical" evidence="5">
    <location>
        <begin position="12"/>
        <end position="32"/>
    </location>
</feature>
<dbReference type="AlphaFoldDB" id="A0A840YW84"/>
<protein>
    <submittedName>
        <fullName evidence="6">Disulfide bond formation protein DsbB</fullName>
    </submittedName>
</protein>
<dbReference type="Gene3D" id="1.20.1550.10">
    <property type="entry name" value="DsbB-like"/>
    <property type="match status" value="1"/>
</dbReference>
<keyword evidence="2 5" id="KW-0812">Transmembrane</keyword>
<dbReference type="SUPFAM" id="SSF158442">
    <property type="entry name" value="DsbB-like"/>
    <property type="match status" value="1"/>
</dbReference>
<keyword evidence="4 5" id="KW-0472">Membrane</keyword>
<reference evidence="6 7" key="1">
    <citation type="submission" date="2020-08" db="EMBL/GenBank/DDBJ databases">
        <title>Genomic Encyclopedia of Type Strains, Phase IV (KMG-IV): sequencing the most valuable type-strain genomes for metagenomic binning, comparative biology and taxonomic classification.</title>
        <authorList>
            <person name="Goeker M."/>
        </authorList>
    </citation>
    <scope>NUCLEOTIDE SEQUENCE [LARGE SCALE GENOMIC DNA]</scope>
    <source>
        <strain evidence="6 7">DSM 27203</strain>
    </source>
</reference>
<dbReference type="Pfam" id="PF02600">
    <property type="entry name" value="DsbB"/>
    <property type="match status" value="1"/>
</dbReference>
<evidence type="ECO:0000256" key="1">
    <source>
        <dbReference type="ARBA" id="ARBA00004141"/>
    </source>
</evidence>
<accession>A0A840YW84</accession>
<organism evidence="6 7">
    <name type="scientific">Stakelama sediminis</name>
    <dbReference type="NCBI Taxonomy" id="463200"/>
    <lineage>
        <taxon>Bacteria</taxon>
        <taxon>Pseudomonadati</taxon>
        <taxon>Pseudomonadota</taxon>
        <taxon>Alphaproteobacteria</taxon>
        <taxon>Sphingomonadales</taxon>
        <taxon>Sphingomonadaceae</taxon>
        <taxon>Stakelama</taxon>
    </lineage>
</organism>
<evidence type="ECO:0000313" key="6">
    <source>
        <dbReference type="EMBL" id="MBB5717981.1"/>
    </source>
</evidence>
<sequence>MGSDRNFRLARWIALLLPAALMAGALGSQYWGGLIPCEMCHWQRWPHYAAIILALLAFVVPGRAFRLLLVALAALAIATSGAIGVFHAGVEYHWWNGITACTASFTATPGTNYMEQIMHAPWVRCDEAQWRLFGISLAGYNAIFSLGGAAVIAALLLKRRRRA</sequence>
<dbReference type="InterPro" id="IPR024199">
    <property type="entry name" value="Uncharacterised_DsbB"/>
</dbReference>
<dbReference type="GO" id="GO:0015035">
    <property type="term" value="F:protein-disulfide reductase activity"/>
    <property type="evidence" value="ECO:0007669"/>
    <property type="project" value="InterPro"/>
</dbReference>